<evidence type="ECO:0000256" key="6">
    <source>
        <dbReference type="ARBA" id="ARBA00022833"/>
    </source>
</evidence>
<keyword evidence="4 7" id="KW-0255">Endonuclease</keyword>
<keyword evidence="3 7" id="KW-0479">Metal-binding</keyword>
<feature type="binding site" evidence="7">
    <location>
        <position position="109"/>
    </location>
    <ligand>
        <name>Zn(2+)</name>
        <dbReference type="ChEBI" id="CHEBI:29105"/>
        <note>catalytic</note>
    </ligand>
</feature>
<dbReference type="Gene3D" id="3.40.390.30">
    <property type="entry name" value="Metalloproteases ('zincins'), catalytic domain"/>
    <property type="match status" value="1"/>
</dbReference>
<dbReference type="SUPFAM" id="SSF55486">
    <property type="entry name" value="Metalloproteases ('zincins'), catalytic domain"/>
    <property type="match status" value="1"/>
</dbReference>
<comment type="subcellular location">
    <subcellularLocation>
        <location evidence="7">Cytoplasm</location>
    </subcellularLocation>
</comment>
<dbReference type="EC" id="3.1.-.-" evidence="7"/>
<keyword evidence="7" id="KW-0963">Cytoplasm</keyword>
<dbReference type="AlphaFoldDB" id="A0A2H0UWL7"/>
<proteinExistence type="inferred from homology"/>
<dbReference type="InterPro" id="IPR020549">
    <property type="entry name" value="YbeY_CS"/>
</dbReference>
<dbReference type="NCBIfam" id="TIGR00043">
    <property type="entry name" value="rRNA maturation RNase YbeY"/>
    <property type="match status" value="1"/>
</dbReference>
<dbReference type="PROSITE" id="PS01306">
    <property type="entry name" value="UPF0054"/>
    <property type="match status" value="1"/>
</dbReference>
<gene>
    <name evidence="7 8" type="primary">ybeY</name>
    <name evidence="8" type="ORF">COU02_00895</name>
</gene>
<dbReference type="GO" id="GO:0006364">
    <property type="term" value="P:rRNA processing"/>
    <property type="evidence" value="ECO:0007669"/>
    <property type="project" value="UniProtKB-UniRule"/>
</dbReference>
<keyword evidence="7" id="KW-0698">rRNA processing</keyword>
<feature type="binding site" evidence="7">
    <location>
        <position position="113"/>
    </location>
    <ligand>
        <name>Zn(2+)</name>
        <dbReference type="ChEBI" id="CHEBI:29105"/>
        <note>catalytic</note>
    </ligand>
</feature>
<dbReference type="GO" id="GO:0004521">
    <property type="term" value="F:RNA endonuclease activity"/>
    <property type="evidence" value="ECO:0007669"/>
    <property type="project" value="UniProtKB-UniRule"/>
</dbReference>
<dbReference type="InterPro" id="IPR002036">
    <property type="entry name" value="YbeY"/>
</dbReference>
<keyword evidence="2 7" id="KW-0540">Nuclease</keyword>
<comment type="caution">
    <text evidence="8">The sequence shown here is derived from an EMBL/GenBank/DDBJ whole genome shotgun (WGS) entry which is preliminary data.</text>
</comment>
<protein>
    <recommendedName>
        <fullName evidence="7">Endoribonuclease YbeY</fullName>
        <ecNumber evidence="7">3.1.-.-</ecNumber>
    </recommendedName>
</protein>
<evidence type="ECO:0000256" key="3">
    <source>
        <dbReference type="ARBA" id="ARBA00022723"/>
    </source>
</evidence>
<evidence type="ECO:0000313" key="8">
    <source>
        <dbReference type="EMBL" id="PIR91207.1"/>
    </source>
</evidence>
<dbReference type="EMBL" id="PFAU01000022">
    <property type="protein sequence ID" value="PIR91207.1"/>
    <property type="molecule type" value="Genomic_DNA"/>
</dbReference>
<keyword evidence="6 7" id="KW-0862">Zinc</keyword>
<sequence>MIEIRNLTGNLINEDFIKEISRKVLREEKKPAQSKALGRAGKENISLAFIGSGRMRELNKRYRGENRVTDVLIFGEDLKEIVICLREVKKNAKRYETTFEKELARVLIHGILHLLGYDHEKPSTRAKLGAGLVPHRNEVSGAGSNREAKKMREKEEYYLKLLNC</sequence>
<dbReference type="GO" id="GO:0008270">
    <property type="term" value="F:zinc ion binding"/>
    <property type="evidence" value="ECO:0007669"/>
    <property type="project" value="UniProtKB-UniRule"/>
</dbReference>
<comment type="function">
    <text evidence="7">Single strand-specific metallo-endoribonuclease involved in late-stage 70S ribosome quality control and in maturation of the 3' terminus of the 16S rRNA.</text>
</comment>
<feature type="binding site" evidence="7">
    <location>
        <position position="119"/>
    </location>
    <ligand>
        <name>Zn(2+)</name>
        <dbReference type="ChEBI" id="CHEBI:29105"/>
        <note>catalytic</note>
    </ligand>
</feature>
<reference evidence="9" key="1">
    <citation type="submission" date="2017-09" db="EMBL/GenBank/DDBJ databases">
        <title>Depth-based differentiation of microbial function through sediment-hosted aquifers and enrichment of novel symbionts in the deep terrestrial subsurface.</title>
        <authorList>
            <person name="Probst A.J."/>
            <person name="Ladd B."/>
            <person name="Jarett J.K."/>
            <person name="Geller-Mcgrath D.E."/>
            <person name="Sieber C.M.K."/>
            <person name="Emerson J.B."/>
            <person name="Anantharaman K."/>
            <person name="Thomas B.C."/>
            <person name="Malmstrom R."/>
            <person name="Stieglmeier M."/>
            <person name="Klingl A."/>
            <person name="Woyke T."/>
            <person name="Ryan C.M."/>
            <person name="Banfield J.F."/>
        </authorList>
    </citation>
    <scope>NUCLEOTIDE SEQUENCE [LARGE SCALE GENOMIC DNA]</scope>
</reference>
<name>A0A2H0UWL7_9BACT</name>
<dbReference type="GO" id="GO:0005737">
    <property type="term" value="C:cytoplasm"/>
    <property type="evidence" value="ECO:0007669"/>
    <property type="project" value="UniProtKB-SubCell"/>
</dbReference>
<evidence type="ECO:0000313" key="9">
    <source>
        <dbReference type="Proteomes" id="UP000230882"/>
    </source>
</evidence>
<dbReference type="Proteomes" id="UP000230882">
    <property type="component" value="Unassembled WGS sequence"/>
</dbReference>
<evidence type="ECO:0000256" key="2">
    <source>
        <dbReference type="ARBA" id="ARBA00022722"/>
    </source>
</evidence>
<evidence type="ECO:0000256" key="7">
    <source>
        <dbReference type="HAMAP-Rule" id="MF_00009"/>
    </source>
</evidence>
<evidence type="ECO:0000256" key="1">
    <source>
        <dbReference type="ARBA" id="ARBA00010875"/>
    </source>
</evidence>
<dbReference type="HAMAP" id="MF_00009">
    <property type="entry name" value="Endoribonucl_YbeY"/>
    <property type="match status" value="1"/>
</dbReference>
<dbReference type="GO" id="GO:0004222">
    <property type="term" value="F:metalloendopeptidase activity"/>
    <property type="evidence" value="ECO:0007669"/>
    <property type="project" value="InterPro"/>
</dbReference>
<evidence type="ECO:0000256" key="5">
    <source>
        <dbReference type="ARBA" id="ARBA00022801"/>
    </source>
</evidence>
<keyword evidence="5 7" id="KW-0378">Hydrolase</keyword>
<dbReference type="Pfam" id="PF02130">
    <property type="entry name" value="YbeY"/>
    <property type="match status" value="1"/>
</dbReference>
<accession>A0A2H0UWL7</accession>
<keyword evidence="7" id="KW-0690">Ribosome biogenesis</keyword>
<organism evidence="8 9">
    <name type="scientific">bacterium (Candidatus Gribaldobacteria) CG10_big_fil_rev_8_21_14_0_10_37_46</name>
    <dbReference type="NCBI Taxonomy" id="2014276"/>
    <lineage>
        <taxon>Bacteria</taxon>
        <taxon>Candidatus Gribaldobacteria</taxon>
    </lineage>
</organism>
<dbReference type="PANTHER" id="PTHR46986:SF1">
    <property type="entry name" value="ENDORIBONUCLEASE YBEY, CHLOROPLASTIC"/>
    <property type="match status" value="1"/>
</dbReference>
<comment type="similarity">
    <text evidence="1 7">Belongs to the endoribonuclease YbeY family.</text>
</comment>
<comment type="cofactor">
    <cofactor evidence="7">
        <name>Zn(2+)</name>
        <dbReference type="ChEBI" id="CHEBI:29105"/>
    </cofactor>
    <text evidence="7">Binds 1 zinc ion.</text>
</comment>
<evidence type="ECO:0000256" key="4">
    <source>
        <dbReference type="ARBA" id="ARBA00022759"/>
    </source>
</evidence>
<dbReference type="InterPro" id="IPR023091">
    <property type="entry name" value="MetalPrtase_cat_dom_sf_prd"/>
</dbReference>
<dbReference type="PANTHER" id="PTHR46986">
    <property type="entry name" value="ENDORIBONUCLEASE YBEY, CHLOROPLASTIC"/>
    <property type="match status" value="1"/>
</dbReference>